<dbReference type="OrthoDB" id="5192297at2"/>
<dbReference type="RefSeq" id="WP_091039493.1">
    <property type="nucleotide sequence ID" value="NZ_FNAD01000015.1"/>
</dbReference>
<accession>A0A1G7B0X2</accession>
<name>A0A1G7B0X2_9ACTN</name>
<reference evidence="2" key="1">
    <citation type="submission" date="2016-10" db="EMBL/GenBank/DDBJ databases">
        <authorList>
            <person name="Varghese N."/>
            <person name="Submissions S."/>
        </authorList>
    </citation>
    <scope>NUCLEOTIDE SEQUENCE [LARGE SCALE GENOMIC DNA]</scope>
    <source>
        <strain evidence="2">CGMCC 4.3516</strain>
    </source>
</reference>
<proteinExistence type="predicted"/>
<keyword evidence="2" id="KW-1185">Reference proteome</keyword>
<dbReference type="EMBL" id="FNAD01000015">
    <property type="protein sequence ID" value="SDE20764.1"/>
    <property type="molecule type" value="Genomic_DNA"/>
</dbReference>
<sequence length="76" mass="8246">MALSMFVLKTAEDEETVTYGYGDGPDALSGTVTIEKRSSTPVEEAALPGDAKIALRAIFRGRRTAGEWPHHYTYAA</sequence>
<protein>
    <submittedName>
        <fullName evidence="1">Uncharacterized protein</fullName>
    </submittedName>
</protein>
<gene>
    <name evidence="1" type="ORF">SAMN05216270_11574</name>
</gene>
<dbReference type="AlphaFoldDB" id="A0A1G7B0X2"/>
<organism evidence="1 2">
    <name type="scientific">Glycomyces harbinensis</name>
    <dbReference type="NCBI Taxonomy" id="58114"/>
    <lineage>
        <taxon>Bacteria</taxon>
        <taxon>Bacillati</taxon>
        <taxon>Actinomycetota</taxon>
        <taxon>Actinomycetes</taxon>
        <taxon>Glycomycetales</taxon>
        <taxon>Glycomycetaceae</taxon>
        <taxon>Glycomyces</taxon>
    </lineage>
</organism>
<evidence type="ECO:0000313" key="1">
    <source>
        <dbReference type="EMBL" id="SDE20764.1"/>
    </source>
</evidence>
<evidence type="ECO:0000313" key="2">
    <source>
        <dbReference type="Proteomes" id="UP000198949"/>
    </source>
</evidence>
<dbReference type="STRING" id="58114.SAMN05216270_11574"/>
<dbReference type="Proteomes" id="UP000198949">
    <property type="component" value="Unassembled WGS sequence"/>
</dbReference>